<name>K4GNE8_DIPZA</name>
<feature type="compositionally biased region" description="Acidic residues" evidence="1">
    <location>
        <begin position="105"/>
        <end position="114"/>
    </location>
</feature>
<evidence type="ECO:0000313" key="2">
    <source>
        <dbReference type="EMBL" id="AFP24312.1"/>
    </source>
</evidence>
<reference evidence="2" key="1">
    <citation type="journal article" date="2012" name="Biol. Lett.">
        <title>Resolving the phylogeny of lizards and snakes (Squamata) with extensive sampling of genes and species.</title>
        <authorList>
            <person name="Wiens J.J."/>
            <person name="Hutter C.R."/>
            <person name="Mulcahy D.G."/>
            <person name="Noonan B.P."/>
            <person name="Townsend T.M."/>
            <person name="Sites J.W.Jr."/>
            <person name="Reeder T.W."/>
        </authorList>
    </citation>
    <scope>NUCLEOTIDE SEQUENCE</scope>
</reference>
<feature type="compositionally biased region" description="Basic and acidic residues" evidence="1">
    <location>
        <begin position="120"/>
        <end position="158"/>
    </location>
</feature>
<accession>K4GNE8</accession>
<gene>
    <name evidence="2" type="primary">NKTR</name>
</gene>
<feature type="non-terminal residue" evidence="2">
    <location>
        <position position="326"/>
    </location>
</feature>
<evidence type="ECO:0000256" key="1">
    <source>
        <dbReference type="SAM" id="MobiDB-lite"/>
    </source>
</evidence>
<proteinExistence type="predicted"/>
<dbReference type="EMBL" id="JN614012">
    <property type="protein sequence ID" value="AFP24312.1"/>
    <property type="molecule type" value="Genomic_DNA"/>
</dbReference>
<organism evidence="2">
    <name type="scientific">Diplometopon zarudnyi</name>
    <name type="common">Zarudnyi's worm lizard</name>
    <name type="synonym">Pachycalamus zarudnyi</name>
    <dbReference type="NCBI Taxonomy" id="94420"/>
    <lineage>
        <taxon>Eukaryota</taxon>
        <taxon>Metazoa</taxon>
        <taxon>Chordata</taxon>
        <taxon>Craniata</taxon>
        <taxon>Vertebrata</taxon>
        <taxon>Euteleostomi</taxon>
        <taxon>Lepidosauria</taxon>
        <taxon>Squamata</taxon>
        <taxon>Bifurcata</taxon>
        <taxon>Unidentata</taxon>
        <taxon>Episquamata</taxon>
        <taxon>Laterata</taxon>
        <taxon>Lacertibaenia</taxon>
        <taxon>Amphisbaenia</taxon>
        <taxon>Trogonophidae</taxon>
        <taxon>Diplometopon</taxon>
    </lineage>
</organism>
<dbReference type="AlphaFoldDB" id="K4GNE8"/>
<feature type="compositionally biased region" description="Basic residues" evidence="1">
    <location>
        <begin position="52"/>
        <end position="74"/>
    </location>
</feature>
<protein>
    <submittedName>
        <fullName evidence="2">Natural killer-tumor recognition sequence protein</fullName>
    </submittedName>
</protein>
<feature type="compositionally biased region" description="Basic and acidic residues" evidence="1">
    <location>
        <begin position="1"/>
        <end position="10"/>
    </location>
</feature>
<feature type="compositionally biased region" description="Polar residues" evidence="1">
    <location>
        <begin position="28"/>
        <end position="51"/>
    </location>
</feature>
<feature type="compositionally biased region" description="Basic residues" evidence="1">
    <location>
        <begin position="81"/>
        <end position="92"/>
    </location>
</feature>
<feature type="region of interest" description="Disordered" evidence="1">
    <location>
        <begin position="1"/>
        <end position="230"/>
    </location>
</feature>
<feature type="non-terminal residue" evidence="2">
    <location>
        <position position="1"/>
    </location>
</feature>
<sequence>SRLSSSKEEGEATSDSDLSLAKCKTKLDSSSGTLKEVSKQPSLSETDSSHSGARKKTRKQKHSSKKTLKKAHSKKVTEKSKNKKEKKHKVQKRKETFHWQPPLEFGEEEEEEEDVAVKPVTKEREKQVVTAAKEKNQDHDSESDQLLKDEARDDKNSHEGNTSSEKTVGHASPAVKQQGTVKREEATSDHALQPRKNMDASGSADVPKVNNENNEVDVAQTDDMEICTPDHNSPVKVDVALSPVNLKVNCQDAKTHKSTDMGSSEAESAKQCLDAKELSHNKEDHKEKPKLTAAIGAVESVQKTEMVGNAQSSLADNKWKPLQGIG</sequence>